<dbReference type="PROSITE" id="PS51229">
    <property type="entry name" value="DCUN1"/>
    <property type="match status" value="1"/>
</dbReference>
<reference evidence="2 3" key="1">
    <citation type="journal article" date="2016" name="Mol. Biol. Evol.">
        <title>Comparative Genomics of Early-Diverging Mushroom-Forming Fungi Provides Insights into the Origins of Lignocellulose Decay Capabilities.</title>
        <authorList>
            <person name="Nagy L.G."/>
            <person name="Riley R."/>
            <person name="Tritt A."/>
            <person name="Adam C."/>
            <person name="Daum C."/>
            <person name="Floudas D."/>
            <person name="Sun H."/>
            <person name="Yadav J.S."/>
            <person name="Pangilinan J."/>
            <person name="Larsson K.H."/>
            <person name="Matsuura K."/>
            <person name="Barry K."/>
            <person name="Labutti K."/>
            <person name="Kuo R."/>
            <person name="Ohm R.A."/>
            <person name="Bhattacharya S.S."/>
            <person name="Shirouzu T."/>
            <person name="Yoshinaga Y."/>
            <person name="Martin F.M."/>
            <person name="Grigoriev I.V."/>
            <person name="Hibbett D.S."/>
        </authorList>
    </citation>
    <scope>NUCLEOTIDE SEQUENCE [LARGE SCALE GENOMIC DNA]</scope>
    <source>
        <strain evidence="2 3">HHB12733</strain>
    </source>
</reference>
<dbReference type="Proteomes" id="UP000076842">
    <property type="component" value="Unassembled WGS sequence"/>
</dbReference>
<accession>A0A165ERE8</accession>
<gene>
    <name evidence="2" type="ORF">CALCODRAFT_498749</name>
</gene>
<keyword evidence="3" id="KW-1185">Reference proteome</keyword>
<dbReference type="OrthoDB" id="27198at2759"/>
<protein>
    <recommendedName>
        <fullName evidence="1">DCUN1 domain-containing protein</fullName>
    </recommendedName>
</protein>
<dbReference type="AlphaFoldDB" id="A0A165ERE8"/>
<proteinExistence type="predicted"/>
<evidence type="ECO:0000313" key="3">
    <source>
        <dbReference type="Proteomes" id="UP000076842"/>
    </source>
</evidence>
<sequence length="71" mass="7802">MIGIDGTIKLCQDLDVSPEDVVLLAIAYECKCPGVGEFTREGWIAGLQSLKCAFLHCSYTRMMVLICDDAM</sequence>
<dbReference type="InParanoid" id="A0A165ERE8"/>
<dbReference type="STRING" id="1353952.A0A165ERE8"/>
<organism evidence="2 3">
    <name type="scientific">Calocera cornea HHB12733</name>
    <dbReference type="NCBI Taxonomy" id="1353952"/>
    <lineage>
        <taxon>Eukaryota</taxon>
        <taxon>Fungi</taxon>
        <taxon>Dikarya</taxon>
        <taxon>Basidiomycota</taxon>
        <taxon>Agaricomycotina</taxon>
        <taxon>Dacrymycetes</taxon>
        <taxon>Dacrymycetales</taxon>
        <taxon>Dacrymycetaceae</taxon>
        <taxon>Calocera</taxon>
    </lineage>
</organism>
<evidence type="ECO:0000313" key="2">
    <source>
        <dbReference type="EMBL" id="KZT55382.1"/>
    </source>
</evidence>
<dbReference type="Gene3D" id="1.10.238.10">
    <property type="entry name" value="EF-hand"/>
    <property type="match status" value="1"/>
</dbReference>
<dbReference type="EMBL" id="KV423996">
    <property type="protein sequence ID" value="KZT55382.1"/>
    <property type="molecule type" value="Genomic_DNA"/>
</dbReference>
<name>A0A165ERE8_9BASI</name>
<evidence type="ECO:0000259" key="1">
    <source>
        <dbReference type="PROSITE" id="PS51229"/>
    </source>
</evidence>
<dbReference type="InterPro" id="IPR005176">
    <property type="entry name" value="PONY_dom"/>
</dbReference>
<feature type="domain" description="DCUN1" evidence="1">
    <location>
        <begin position="1"/>
        <end position="71"/>
    </location>
</feature>